<dbReference type="RefSeq" id="WP_065789754.1">
    <property type="nucleotide sequence ID" value="NZ_JAGJED010000001.1"/>
</dbReference>
<keyword evidence="1" id="KW-0472">Membrane</keyword>
<name>A0A1C0TWP8_9GAMM</name>
<dbReference type="EMBL" id="MAUJ01000001">
    <property type="protein sequence ID" value="OCQ23741.1"/>
    <property type="molecule type" value="Genomic_DNA"/>
</dbReference>
<organism evidence="2 3">
    <name type="scientific">Pseudoalteromonas luteoviolacea</name>
    <dbReference type="NCBI Taxonomy" id="43657"/>
    <lineage>
        <taxon>Bacteria</taxon>
        <taxon>Pseudomonadati</taxon>
        <taxon>Pseudomonadota</taxon>
        <taxon>Gammaproteobacteria</taxon>
        <taxon>Alteromonadales</taxon>
        <taxon>Pseudoalteromonadaceae</taxon>
        <taxon>Pseudoalteromonas</taxon>
    </lineage>
</organism>
<evidence type="ECO:0000313" key="2">
    <source>
        <dbReference type="EMBL" id="OCQ23741.1"/>
    </source>
</evidence>
<evidence type="ECO:0000256" key="1">
    <source>
        <dbReference type="SAM" id="Phobius"/>
    </source>
</evidence>
<keyword evidence="1" id="KW-0812">Transmembrane</keyword>
<proteinExistence type="predicted"/>
<reference evidence="3" key="1">
    <citation type="submission" date="2016-07" db="EMBL/GenBank/DDBJ databases">
        <authorList>
            <person name="Florea S."/>
            <person name="Webb J.S."/>
            <person name="Jaromczyk J."/>
            <person name="Schardl C.L."/>
        </authorList>
    </citation>
    <scope>NUCLEOTIDE SEQUENCE [LARGE SCALE GENOMIC DNA]</scope>
    <source>
        <strain evidence="3">IPB1</strain>
    </source>
</reference>
<gene>
    <name evidence="2" type="ORF">A7985_07320</name>
</gene>
<feature type="transmembrane region" description="Helical" evidence="1">
    <location>
        <begin position="12"/>
        <end position="36"/>
    </location>
</feature>
<dbReference type="AlphaFoldDB" id="A0A1C0TWP8"/>
<accession>A0A1C0TWP8</accession>
<comment type="caution">
    <text evidence="2">The sequence shown here is derived from an EMBL/GenBank/DDBJ whole genome shotgun (WGS) entry which is preliminary data.</text>
</comment>
<feature type="transmembrane region" description="Helical" evidence="1">
    <location>
        <begin position="42"/>
        <end position="64"/>
    </location>
</feature>
<protein>
    <submittedName>
        <fullName evidence="2">Uncharacterized protein</fullName>
    </submittedName>
</protein>
<evidence type="ECO:0000313" key="3">
    <source>
        <dbReference type="Proteomes" id="UP000093366"/>
    </source>
</evidence>
<keyword evidence="1" id="KW-1133">Transmembrane helix</keyword>
<sequence length="100" mass="11353">MQLSKLDKLFAEFIIWPYIGTFVGIASIMFAGMYGLEFYLPYALGLGALVGCIRAFGVGIGLVQFESKEVSDIRGYLYRTALFFMYGLAIYSVVWPRYIY</sequence>
<dbReference type="Proteomes" id="UP000093366">
    <property type="component" value="Unassembled WGS sequence"/>
</dbReference>
<feature type="transmembrane region" description="Helical" evidence="1">
    <location>
        <begin position="76"/>
        <end position="95"/>
    </location>
</feature>